<dbReference type="CDD" id="cd03110">
    <property type="entry name" value="SIMIBI_bact_arch"/>
    <property type="match status" value="1"/>
</dbReference>
<feature type="domain" description="4Fe-4S ferredoxin-type" evidence="1">
    <location>
        <begin position="89"/>
        <end position="114"/>
    </location>
</feature>
<dbReference type="RefSeq" id="WP_011032934.1">
    <property type="nucleotide sequence ID" value="NZ_CP009509.1"/>
</dbReference>
<dbReference type="PROSITE" id="PS00198">
    <property type="entry name" value="4FE4S_FER_1"/>
    <property type="match status" value="1"/>
</dbReference>
<dbReference type="Gene3D" id="3.40.50.300">
    <property type="entry name" value="P-loop containing nucleotide triphosphate hydrolases"/>
    <property type="match status" value="1"/>
</dbReference>
<organism evidence="2 3">
    <name type="scientific">Methanosarcina mazei WWM610</name>
    <dbReference type="NCBI Taxonomy" id="1434117"/>
    <lineage>
        <taxon>Archaea</taxon>
        <taxon>Methanobacteriati</taxon>
        <taxon>Methanobacteriota</taxon>
        <taxon>Stenosarchaea group</taxon>
        <taxon>Methanomicrobia</taxon>
        <taxon>Methanosarcinales</taxon>
        <taxon>Methanosarcinaceae</taxon>
        <taxon>Methanosarcina</taxon>
    </lineage>
</organism>
<dbReference type="EMBL" id="CP009509">
    <property type="protein sequence ID" value="AKB39313.1"/>
    <property type="molecule type" value="Genomic_DNA"/>
</dbReference>
<dbReference type="GeneID" id="24849925"/>
<reference evidence="2 3" key="1">
    <citation type="submission" date="2014-07" db="EMBL/GenBank/DDBJ databases">
        <title>Methanogenic archaea and the global carbon cycle.</title>
        <authorList>
            <person name="Henriksen J.R."/>
            <person name="Luke J."/>
            <person name="Reinhart S."/>
            <person name="Benedict M.N."/>
            <person name="Youngblut N.D."/>
            <person name="Metcalf M.E."/>
            <person name="Whitaker R.J."/>
            <person name="Metcalf W.W."/>
        </authorList>
    </citation>
    <scope>NUCLEOTIDE SEQUENCE [LARGE SCALE GENOMIC DNA]</scope>
    <source>
        <strain evidence="2 3">WWM610</strain>
    </source>
</reference>
<dbReference type="Pfam" id="PF01656">
    <property type="entry name" value="CbiA"/>
    <property type="match status" value="1"/>
</dbReference>
<dbReference type="Proteomes" id="UP000033058">
    <property type="component" value="Chromosome"/>
</dbReference>
<dbReference type="GO" id="GO:0016491">
    <property type="term" value="F:oxidoreductase activity"/>
    <property type="evidence" value="ECO:0007669"/>
    <property type="project" value="UniProtKB-ARBA"/>
</dbReference>
<evidence type="ECO:0000313" key="3">
    <source>
        <dbReference type="Proteomes" id="UP000033058"/>
    </source>
</evidence>
<dbReference type="PANTHER" id="PTHR43534">
    <property type="entry name" value="MIND SUPERFAMILY P-LOOP ATPASE CONTAINING AN INSERTED FERREDOXIN DOMAIN"/>
    <property type="match status" value="1"/>
</dbReference>
<dbReference type="Gene3D" id="3.30.70.20">
    <property type="match status" value="1"/>
</dbReference>
<dbReference type="InterPro" id="IPR017896">
    <property type="entry name" value="4Fe4S_Fe-S-bd"/>
</dbReference>
<evidence type="ECO:0000259" key="1">
    <source>
        <dbReference type="PROSITE" id="PS51379"/>
    </source>
</evidence>
<dbReference type="PANTHER" id="PTHR43534:SF1">
    <property type="entry name" value="4FE-4S CLUSTER CONTAINING PARA FAMILY ATPASE PROTEIN"/>
    <property type="match status" value="1"/>
</dbReference>
<dbReference type="PATRIC" id="fig|1434117.4.peg.389"/>
<dbReference type="PROSITE" id="PS51379">
    <property type="entry name" value="4FE4S_FER_2"/>
    <property type="match status" value="2"/>
</dbReference>
<protein>
    <recommendedName>
        <fullName evidence="1">4Fe-4S ferredoxin-type domain-containing protein</fullName>
    </recommendedName>
</protein>
<dbReference type="AlphaFoldDB" id="A0A0E3PUP3"/>
<accession>A0A0E3PUP3</accession>
<feature type="domain" description="4Fe-4S ferredoxin-type" evidence="1">
    <location>
        <begin position="59"/>
        <end position="88"/>
    </location>
</feature>
<dbReference type="InterPro" id="IPR002586">
    <property type="entry name" value="CobQ/CobB/MinD/ParA_Nub-bd_dom"/>
</dbReference>
<name>A0A0E3PUP3_METMZ</name>
<dbReference type="Pfam" id="PF00037">
    <property type="entry name" value="Fer4"/>
    <property type="match status" value="1"/>
</dbReference>
<sequence>MKQLAIISGKGGCGKTTLTAAFSSLSENAVLADCDVDASDLPLILKPQVIKREDCLGLELASIDPDLCTGCGICLEMCRFGAVNEDFTINPYSCEGCAVCTVACPENAVSLMPRVAGQAFSSMTRFGPMAHAKLGIGEEASGKLVNMVRKKAAELADQYCCKLVIIDGPPGTGCPVIAAITGTDLVLVLSEPTVSGIHDLKRAIELTTHFKIPAVACINRYDINKKKSLEIADFCRDAGIPLLACLPYSDVTTQAMLMEESVIEYAARSRDSEAMKFANIVRKLWAEIETGLSEFPDKDKYSKALEVREFKTPE</sequence>
<dbReference type="InterPro" id="IPR017900">
    <property type="entry name" value="4Fe4S_Fe_S_CS"/>
</dbReference>
<gene>
    <name evidence="2" type="ORF">MSMAW_0322</name>
</gene>
<dbReference type="InterPro" id="IPR027417">
    <property type="entry name" value="P-loop_NTPase"/>
</dbReference>
<proteinExistence type="predicted"/>
<evidence type="ECO:0000313" key="2">
    <source>
        <dbReference type="EMBL" id="AKB39313.1"/>
    </source>
</evidence>
<dbReference type="SUPFAM" id="SSF52540">
    <property type="entry name" value="P-loop containing nucleoside triphosphate hydrolases"/>
    <property type="match status" value="1"/>
</dbReference>
<dbReference type="HOGENOM" id="CLU_067767_1_0_2"/>